<reference evidence="1" key="1">
    <citation type="submission" date="2022-04" db="EMBL/GenBank/DDBJ databases">
        <title>Genome of the entomopathogenic fungus Entomophthora muscae.</title>
        <authorList>
            <person name="Elya C."/>
            <person name="Lovett B.R."/>
            <person name="Lee E."/>
            <person name="Macias A.M."/>
            <person name="Hajek A.E."/>
            <person name="De Bivort B.L."/>
            <person name="Kasson M.T."/>
            <person name="De Fine Licht H.H."/>
            <person name="Stajich J.E."/>
        </authorList>
    </citation>
    <scope>NUCLEOTIDE SEQUENCE</scope>
    <source>
        <strain evidence="1">Berkeley</strain>
    </source>
</reference>
<name>A0ACC2SZA7_9FUNG</name>
<comment type="caution">
    <text evidence="1">The sequence shown here is derived from an EMBL/GenBank/DDBJ whole genome shotgun (WGS) entry which is preliminary data.</text>
</comment>
<organism evidence="1 2">
    <name type="scientific">Entomophthora muscae</name>
    <dbReference type="NCBI Taxonomy" id="34485"/>
    <lineage>
        <taxon>Eukaryota</taxon>
        <taxon>Fungi</taxon>
        <taxon>Fungi incertae sedis</taxon>
        <taxon>Zoopagomycota</taxon>
        <taxon>Entomophthoromycotina</taxon>
        <taxon>Entomophthoromycetes</taxon>
        <taxon>Entomophthorales</taxon>
        <taxon>Entomophthoraceae</taxon>
        <taxon>Entomophthora</taxon>
    </lineage>
</organism>
<gene>
    <name evidence="1" type="ORF">DSO57_1036441</name>
</gene>
<proteinExistence type="predicted"/>
<protein>
    <submittedName>
        <fullName evidence="1">Uncharacterized protein</fullName>
    </submittedName>
</protein>
<keyword evidence="2" id="KW-1185">Reference proteome</keyword>
<evidence type="ECO:0000313" key="1">
    <source>
        <dbReference type="EMBL" id="KAJ9067705.1"/>
    </source>
</evidence>
<sequence>MYANKENLPTPKAIRELIGTKVTPKVTPKVELIIMKSFQVILDDEDDLILAISNTWGFCSPVKQHFYLTIAVTLGLDTFL</sequence>
<dbReference type="EMBL" id="QTSX02003901">
    <property type="protein sequence ID" value="KAJ9067705.1"/>
    <property type="molecule type" value="Genomic_DNA"/>
</dbReference>
<dbReference type="Proteomes" id="UP001165960">
    <property type="component" value="Unassembled WGS sequence"/>
</dbReference>
<evidence type="ECO:0000313" key="2">
    <source>
        <dbReference type="Proteomes" id="UP001165960"/>
    </source>
</evidence>
<accession>A0ACC2SZA7</accession>